<reference evidence="2" key="1">
    <citation type="submission" date="2021-01" db="EMBL/GenBank/DDBJ databases">
        <authorList>
            <consortium name="Genoscope - CEA"/>
            <person name="William W."/>
        </authorList>
    </citation>
    <scope>NUCLEOTIDE SEQUENCE</scope>
</reference>
<dbReference type="EMBL" id="CAJJDN010000124">
    <property type="protein sequence ID" value="CAD8120063.1"/>
    <property type="molecule type" value="Genomic_DNA"/>
</dbReference>
<protein>
    <recommendedName>
        <fullName evidence="4">Transmembrane protein</fullName>
    </recommendedName>
</protein>
<evidence type="ECO:0000256" key="1">
    <source>
        <dbReference type="SAM" id="Phobius"/>
    </source>
</evidence>
<name>A0A8S1QXK4_9CILI</name>
<organism evidence="2 3">
    <name type="scientific">Paramecium sonneborni</name>
    <dbReference type="NCBI Taxonomy" id="65129"/>
    <lineage>
        <taxon>Eukaryota</taxon>
        <taxon>Sar</taxon>
        <taxon>Alveolata</taxon>
        <taxon>Ciliophora</taxon>
        <taxon>Intramacronucleata</taxon>
        <taxon>Oligohymenophorea</taxon>
        <taxon>Peniculida</taxon>
        <taxon>Parameciidae</taxon>
        <taxon>Paramecium</taxon>
    </lineage>
</organism>
<proteinExistence type="predicted"/>
<sequence>MLFEIKPYNQLSGLSDQYYLDSQKVLYLYSVYNEEFLQKRVKYIISRQQTIFGEQFFSYPILWMKFIFTLIPIYKLYLPQSQKRKNQIYLLSSKLYMKLSYQRGYILQKLDQEKIINFKKLPIKNCKEKNTSTQTQLLRLVKRIQRKISLIMTNSINLFTSWSLQSIEINIHLSTNKQAFESQKLYQCESNQKFQNQVIKYYSNNEK</sequence>
<feature type="transmembrane region" description="Helical" evidence="1">
    <location>
        <begin position="56"/>
        <end position="77"/>
    </location>
</feature>
<evidence type="ECO:0000313" key="3">
    <source>
        <dbReference type="Proteomes" id="UP000692954"/>
    </source>
</evidence>
<evidence type="ECO:0008006" key="4">
    <source>
        <dbReference type="Google" id="ProtNLM"/>
    </source>
</evidence>
<keyword evidence="1" id="KW-0812">Transmembrane</keyword>
<dbReference type="AlphaFoldDB" id="A0A8S1QXK4"/>
<gene>
    <name evidence="2" type="ORF">PSON_ATCC_30995.1.T1240080</name>
</gene>
<keyword evidence="1" id="KW-0472">Membrane</keyword>
<keyword evidence="1" id="KW-1133">Transmembrane helix</keyword>
<evidence type="ECO:0000313" key="2">
    <source>
        <dbReference type="EMBL" id="CAD8120063.1"/>
    </source>
</evidence>
<comment type="caution">
    <text evidence="2">The sequence shown here is derived from an EMBL/GenBank/DDBJ whole genome shotgun (WGS) entry which is preliminary data.</text>
</comment>
<dbReference type="Proteomes" id="UP000692954">
    <property type="component" value="Unassembled WGS sequence"/>
</dbReference>
<accession>A0A8S1QXK4</accession>
<keyword evidence="3" id="KW-1185">Reference proteome</keyword>